<feature type="region of interest" description="Disordered" evidence="1">
    <location>
        <begin position="30"/>
        <end position="82"/>
    </location>
</feature>
<dbReference type="InterPro" id="IPR009563">
    <property type="entry name" value="SSSCA1"/>
</dbReference>
<dbReference type="Pfam" id="PF06677">
    <property type="entry name" value="Auto_anti-p27"/>
    <property type="match status" value="1"/>
</dbReference>
<organism evidence="2 3">
    <name type="scientific">Chrysochromulina tobinii</name>
    <dbReference type="NCBI Taxonomy" id="1460289"/>
    <lineage>
        <taxon>Eukaryota</taxon>
        <taxon>Haptista</taxon>
        <taxon>Haptophyta</taxon>
        <taxon>Prymnesiophyceae</taxon>
        <taxon>Prymnesiales</taxon>
        <taxon>Chrysochromulinaceae</taxon>
        <taxon>Chrysochromulina</taxon>
    </lineage>
</organism>
<proteinExistence type="predicted"/>
<dbReference type="OrthoDB" id="28939at2759"/>
<name>A0A0M0J4Z3_9EUKA</name>
<gene>
    <name evidence="2" type="ORF">Ctob_001288</name>
</gene>
<protein>
    <submittedName>
        <fullName evidence="2">Uncharacterized protein</fullName>
    </submittedName>
</protein>
<accession>A0A0M0J4Z3</accession>
<dbReference type="Proteomes" id="UP000037460">
    <property type="component" value="Unassembled WGS sequence"/>
</dbReference>
<feature type="compositionally biased region" description="Pro residues" evidence="1">
    <location>
        <begin position="52"/>
        <end position="63"/>
    </location>
</feature>
<comment type="caution">
    <text evidence="2">The sequence shown here is derived from an EMBL/GenBank/DDBJ whole genome shotgun (WGS) entry which is preliminary data.</text>
</comment>
<keyword evidence="3" id="KW-1185">Reference proteome</keyword>
<sequence>MATRRIADVTETDMSPLQKRLLATYMNALDEQEEKYSDGMTDDDDGMKTAPAPAPTPPPPPAVPILTPEVGPMLPTPTKSRSDIYAKKMGDLLLKGWRMLGENCPETGEQMSITSAQLATAPSPPPLDLIQAISEMADSMTKVGLAYRQLSRA</sequence>
<reference evidence="3" key="1">
    <citation type="journal article" date="2015" name="PLoS Genet.">
        <title>Genome Sequence and Transcriptome Analyses of Chrysochromulina tobin: Metabolic Tools for Enhanced Algal Fitness in the Prominent Order Prymnesiales (Haptophyceae).</title>
        <authorList>
            <person name="Hovde B.T."/>
            <person name="Deodato C.R."/>
            <person name="Hunsperger H.M."/>
            <person name="Ryken S.A."/>
            <person name="Yost W."/>
            <person name="Jha R.K."/>
            <person name="Patterson J."/>
            <person name="Monnat R.J. Jr."/>
            <person name="Barlow S.B."/>
            <person name="Starkenburg S.R."/>
            <person name="Cattolico R.A."/>
        </authorList>
    </citation>
    <scope>NUCLEOTIDE SEQUENCE</scope>
    <source>
        <strain evidence="3">CCMP291</strain>
    </source>
</reference>
<evidence type="ECO:0000313" key="3">
    <source>
        <dbReference type="Proteomes" id="UP000037460"/>
    </source>
</evidence>
<evidence type="ECO:0000313" key="2">
    <source>
        <dbReference type="EMBL" id="KOO21689.1"/>
    </source>
</evidence>
<dbReference type="EMBL" id="JWZX01003342">
    <property type="protein sequence ID" value="KOO21689.1"/>
    <property type="molecule type" value="Genomic_DNA"/>
</dbReference>
<dbReference type="AlphaFoldDB" id="A0A0M0J4Z3"/>
<evidence type="ECO:0000256" key="1">
    <source>
        <dbReference type="SAM" id="MobiDB-lite"/>
    </source>
</evidence>